<dbReference type="EMBL" id="LJCO01000079">
    <property type="protein sequence ID" value="KPV42297.1"/>
    <property type="molecule type" value="Genomic_DNA"/>
</dbReference>
<dbReference type="PROSITE" id="PS51462">
    <property type="entry name" value="NUDIX"/>
    <property type="match status" value="1"/>
</dbReference>
<sequence length="161" mass="18502">MYDIYRHKCGEVYDLEQRISFGKQQQGQSYIQRTGVYAVILRFQGGQVAVIKNERGLYFLPGGGLEPGEDHTTCLERELREETGYQIHIGRYIGQAEQYHMSLLCQPILGIGHFYFAKMQDKLHDPSEPGELVWLDTRQASQSLFLESQAWAVCTALRMSH</sequence>
<protein>
    <recommendedName>
        <fullName evidence="3">Nudix hydrolase domain-containing protein</fullName>
    </recommendedName>
</protein>
<dbReference type="InterPro" id="IPR015797">
    <property type="entry name" value="NUDIX_hydrolase-like_dom_sf"/>
</dbReference>
<dbReference type="InterPro" id="IPR020084">
    <property type="entry name" value="NUDIX_hydrolase_CS"/>
</dbReference>
<dbReference type="SUPFAM" id="SSF55811">
    <property type="entry name" value="Nudix"/>
    <property type="match status" value="1"/>
</dbReference>
<accession>A0A0P9CZ58</accession>
<evidence type="ECO:0000256" key="2">
    <source>
        <dbReference type="ARBA" id="ARBA00022801"/>
    </source>
</evidence>
<comment type="cofactor">
    <cofactor evidence="1">
        <name>Mg(2+)</name>
        <dbReference type="ChEBI" id="CHEBI:18420"/>
    </cofactor>
</comment>
<dbReference type="STRING" id="471514.AN477_18515"/>
<dbReference type="AlphaFoldDB" id="A0A0P9CZ58"/>
<comment type="caution">
    <text evidence="4">The sequence shown here is derived from an EMBL/GenBank/DDBJ whole genome shotgun (WGS) entry which is preliminary data.</text>
</comment>
<gene>
    <name evidence="4" type="ORF">AN477_18515</name>
</gene>
<dbReference type="Pfam" id="PF00293">
    <property type="entry name" value="NUDIX"/>
    <property type="match status" value="1"/>
</dbReference>
<dbReference type="PATRIC" id="fig|471514.4.peg.4621"/>
<keyword evidence="5" id="KW-1185">Reference proteome</keyword>
<dbReference type="PANTHER" id="PTHR43046:SF14">
    <property type="entry name" value="MUTT_NUDIX FAMILY PROTEIN"/>
    <property type="match status" value="1"/>
</dbReference>
<keyword evidence="2" id="KW-0378">Hydrolase</keyword>
<dbReference type="OrthoDB" id="9816040at2"/>
<evidence type="ECO:0000256" key="1">
    <source>
        <dbReference type="ARBA" id="ARBA00001946"/>
    </source>
</evidence>
<feature type="domain" description="Nudix hydrolase" evidence="3">
    <location>
        <begin position="31"/>
        <end position="159"/>
    </location>
</feature>
<dbReference type="Gene3D" id="3.90.79.10">
    <property type="entry name" value="Nucleoside Triphosphate Pyrophosphohydrolase"/>
    <property type="match status" value="1"/>
</dbReference>
<reference evidence="4 5" key="1">
    <citation type="submission" date="2015-09" db="EMBL/GenBank/DDBJ databases">
        <title>Draft genome sequence of Alicyclobacillus ferrooxydans DSM 22381.</title>
        <authorList>
            <person name="Hemp J."/>
        </authorList>
    </citation>
    <scope>NUCLEOTIDE SEQUENCE [LARGE SCALE GENOMIC DNA]</scope>
    <source>
        <strain evidence="4 5">TC-34</strain>
    </source>
</reference>
<dbReference type="Proteomes" id="UP000050482">
    <property type="component" value="Unassembled WGS sequence"/>
</dbReference>
<dbReference type="InterPro" id="IPR000086">
    <property type="entry name" value="NUDIX_hydrolase_dom"/>
</dbReference>
<evidence type="ECO:0000313" key="4">
    <source>
        <dbReference type="EMBL" id="KPV42297.1"/>
    </source>
</evidence>
<evidence type="ECO:0000259" key="3">
    <source>
        <dbReference type="PROSITE" id="PS51462"/>
    </source>
</evidence>
<dbReference type="PROSITE" id="PS00893">
    <property type="entry name" value="NUDIX_BOX"/>
    <property type="match status" value="1"/>
</dbReference>
<name>A0A0P9CZ58_9BACL</name>
<dbReference type="GO" id="GO:0016787">
    <property type="term" value="F:hydrolase activity"/>
    <property type="evidence" value="ECO:0007669"/>
    <property type="project" value="UniProtKB-KW"/>
</dbReference>
<evidence type="ECO:0000313" key="5">
    <source>
        <dbReference type="Proteomes" id="UP000050482"/>
    </source>
</evidence>
<dbReference type="PANTHER" id="PTHR43046">
    <property type="entry name" value="GDP-MANNOSE MANNOSYL HYDROLASE"/>
    <property type="match status" value="1"/>
</dbReference>
<organism evidence="4 5">
    <name type="scientific">Alicyclobacillus ferrooxydans</name>
    <dbReference type="NCBI Taxonomy" id="471514"/>
    <lineage>
        <taxon>Bacteria</taxon>
        <taxon>Bacillati</taxon>
        <taxon>Bacillota</taxon>
        <taxon>Bacilli</taxon>
        <taxon>Bacillales</taxon>
        <taxon>Alicyclobacillaceae</taxon>
        <taxon>Alicyclobacillus</taxon>
    </lineage>
</organism>
<proteinExistence type="predicted"/>